<evidence type="ECO:0000259" key="12">
    <source>
        <dbReference type="PROSITE" id="PS50109"/>
    </source>
</evidence>
<keyword evidence="7" id="KW-0418">Kinase</keyword>
<evidence type="ECO:0000313" key="15">
    <source>
        <dbReference type="EMBL" id="WKW16017.1"/>
    </source>
</evidence>
<dbReference type="GO" id="GO:0000155">
    <property type="term" value="F:phosphorelay sensor kinase activity"/>
    <property type="evidence" value="ECO:0007669"/>
    <property type="project" value="InterPro"/>
</dbReference>
<evidence type="ECO:0000256" key="11">
    <source>
        <dbReference type="SAM" id="Phobius"/>
    </source>
</evidence>
<accession>A0AA49Q8E4</accession>
<dbReference type="EMBL" id="CP130612">
    <property type="protein sequence ID" value="WKW13111.1"/>
    <property type="molecule type" value="Genomic_DNA"/>
</dbReference>
<keyword evidence="16" id="KW-1185">Reference proteome</keyword>
<protein>
    <recommendedName>
        <fullName evidence="3">histidine kinase</fullName>
        <ecNumber evidence="3">2.7.13.3</ecNumber>
    </recommendedName>
</protein>
<keyword evidence="9" id="KW-0902">Two-component regulatory system</keyword>
<gene>
    <name evidence="14" type="ORF">Strain138_002426</name>
    <name evidence="15" type="ORF">Strain318_002425</name>
</gene>
<evidence type="ECO:0000313" key="16">
    <source>
        <dbReference type="Proteomes" id="UP001229955"/>
    </source>
</evidence>
<feature type="domain" description="HAMP" evidence="13">
    <location>
        <begin position="168"/>
        <end position="220"/>
    </location>
</feature>
<dbReference type="Pfam" id="PF00512">
    <property type="entry name" value="HisKA"/>
    <property type="match status" value="1"/>
</dbReference>
<keyword evidence="4" id="KW-0597">Phosphoprotein</keyword>
<evidence type="ECO:0000313" key="14">
    <source>
        <dbReference type="EMBL" id="WKW13111.1"/>
    </source>
</evidence>
<feature type="domain" description="Histidine kinase" evidence="12">
    <location>
        <begin position="228"/>
        <end position="442"/>
    </location>
</feature>
<dbReference type="PRINTS" id="PR00344">
    <property type="entry name" value="BCTRLSENSOR"/>
</dbReference>
<proteinExistence type="predicted"/>
<dbReference type="InterPro" id="IPR003594">
    <property type="entry name" value="HATPase_dom"/>
</dbReference>
<dbReference type="Pfam" id="PF02518">
    <property type="entry name" value="HATPase_c"/>
    <property type="match status" value="1"/>
</dbReference>
<evidence type="ECO:0000256" key="2">
    <source>
        <dbReference type="ARBA" id="ARBA00004370"/>
    </source>
</evidence>
<feature type="transmembrane region" description="Helical" evidence="11">
    <location>
        <begin position="147"/>
        <end position="166"/>
    </location>
</feature>
<dbReference type="CDD" id="cd00082">
    <property type="entry name" value="HisKA"/>
    <property type="match status" value="1"/>
</dbReference>
<feature type="transmembrane region" description="Helical" evidence="11">
    <location>
        <begin position="12"/>
        <end position="32"/>
    </location>
</feature>
<comment type="subcellular location">
    <subcellularLocation>
        <location evidence="2">Membrane</location>
    </subcellularLocation>
</comment>
<dbReference type="SMART" id="SM00387">
    <property type="entry name" value="HATPase_c"/>
    <property type="match status" value="1"/>
</dbReference>
<dbReference type="SUPFAM" id="SSF47384">
    <property type="entry name" value="Homodimeric domain of signal transducing histidine kinase"/>
    <property type="match status" value="1"/>
</dbReference>
<dbReference type="PROSITE" id="PS50885">
    <property type="entry name" value="HAMP"/>
    <property type="match status" value="1"/>
</dbReference>
<comment type="catalytic activity">
    <reaction evidence="1">
        <text>ATP + protein L-histidine = ADP + protein N-phospho-L-histidine.</text>
        <dbReference type="EC" id="2.7.13.3"/>
    </reaction>
</comment>
<evidence type="ECO:0000256" key="5">
    <source>
        <dbReference type="ARBA" id="ARBA00022679"/>
    </source>
</evidence>
<dbReference type="EMBL" id="CP130613">
    <property type="protein sequence ID" value="WKW16017.1"/>
    <property type="molecule type" value="Genomic_DNA"/>
</dbReference>
<reference evidence="15" key="1">
    <citation type="submission" date="2023-07" db="EMBL/GenBank/DDBJ databases">
        <authorList>
            <person name="Haufschild T."/>
            <person name="Kallscheuer N."/>
            <person name="Hammer J."/>
            <person name="Kohn T."/>
            <person name="Kabuu M."/>
            <person name="Jogler M."/>
            <person name="Wohfarth N."/>
            <person name="Heuer A."/>
            <person name="Rohde M."/>
            <person name="van Teeseling M.C.F."/>
            <person name="Jogler C."/>
        </authorList>
    </citation>
    <scope>NUCLEOTIDE SEQUENCE</scope>
    <source>
        <strain evidence="14">Strain 138</strain>
        <strain evidence="15">Strain 318</strain>
    </source>
</reference>
<keyword evidence="15" id="KW-0067">ATP-binding</keyword>
<evidence type="ECO:0000256" key="10">
    <source>
        <dbReference type="ARBA" id="ARBA00023136"/>
    </source>
</evidence>
<dbReference type="SMART" id="SM00304">
    <property type="entry name" value="HAMP"/>
    <property type="match status" value="1"/>
</dbReference>
<dbReference type="InterPro" id="IPR004358">
    <property type="entry name" value="Sig_transdc_His_kin-like_C"/>
</dbReference>
<dbReference type="PANTHER" id="PTHR45436">
    <property type="entry name" value="SENSOR HISTIDINE KINASE YKOH"/>
    <property type="match status" value="1"/>
</dbReference>
<dbReference type="SMART" id="SM00388">
    <property type="entry name" value="HisKA"/>
    <property type="match status" value="1"/>
</dbReference>
<keyword evidence="5" id="KW-0808">Transferase</keyword>
<dbReference type="SUPFAM" id="SSF55874">
    <property type="entry name" value="ATPase domain of HSP90 chaperone/DNA topoisomerase II/histidine kinase"/>
    <property type="match status" value="1"/>
</dbReference>
<keyword evidence="10 11" id="KW-0472">Membrane</keyword>
<dbReference type="InterPro" id="IPR003660">
    <property type="entry name" value="HAMP_dom"/>
</dbReference>
<dbReference type="KEGG" id="pspc:Strain318_002425"/>
<evidence type="ECO:0000256" key="3">
    <source>
        <dbReference type="ARBA" id="ARBA00012438"/>
    </source>
</evidence>
<dbReference type="InterPro" id="IPR003661">
    <property type="entry name" value="HisK_dim/P_dom"/>
</dbReference>
<dbReference type="EC" id="2.7.13.3" evidence="3"/>
<evidence type="ECO:0000256" key="7">
    <source>
        <dbReference type="ARBA" id="ARBA00022777"/>
    </source>
</evidence>
<evidence type="ECO:0000256" key="6">
    <source>
        <dbReference type="ARBA" id="ARBA00022692"/>
    </source>
</evidence>
<evidence type="ECO:0000256" key="9">
    <source>
        <dbReference type="ARBA" id="ARBA00023012"/>
    </source>
</evidence>
<evidence type="ECO:0000259" key="13">
    <source>
        <dbReference type="PROSITE" id="PS50885"/>
    </source>
</evidence>
<dbReference type="GO" id="GO:0005886">
    <property type="term" value="C:plasma membrane"/>
    <property type="evidence" value="ECO:0007669"/>
    <property type="project" value="TreeGrafter"/>
</dbReference>
<dbReference type="Pfam" id="PF00672">
    <property type="entry name" value="HAMP"/>
    <property type="match status" value="1"/>
</dbReference>
<dbReference type="PANTHER" id="PTHR45436:SF5">
    <property type="entry name" value="SENSOR HISTIDINE KINASE TRCS"/>
    <property type="match status" value="1"/>
</dbReference>
<dbReference type="Gene3D" id="1.10.287.130">
    <property type="match status" value="1"/>
</dbReference>
<dbReference type="Proteomes" id="UP001229955">
    <property type="component" value="Chromosome"/>
</dbReference>
<dbReference type="GO" id="GO:0005524">
    <property type="term" value="F:ATP binding"/>
    <property type="evidence" value="ECO:0007669"/>
    <property type="project" value="UniProtKB-KW"/>
</dbReference>
<sequence>MPQSIRARLTLWYAGSVLLILLAGTWTARSYLRQSIEGEYARSQEAAAVLVRGFFRAEVLEYRVVEGTIGHIVGELAIPDRHIHFVRPDGSDYAPPPEIHVMPLPVLEPPLREIVRPLDPELAPGWEVRLTSSAAPLTRQLAAVDRGALLAIPLAVLFAVVLGWVLTGRTLRPVAAMAEAADRITADTSGRLPIAAADDELGRLGLRFNALLDRLDQAMATQRRFLADAAHELRTPIARARGAGDLALSLPEGADDRSALQRTQQELEVMSRLVDELLELARSDAGREAAGLQPGFLDDVVADVAGRFDAVAKRHDLRLEIDVADEAPVRMDAAALARMVGIFVDNAIRYTPAGGTVRVAVRAERAGALLVVEDSGIGIPDHERARLFERFFRGAAARQRAPDGSGLGLPIARAIADRHGAQIAFDANIPTGTRITVRFPRA</sequence>
<keyword evidence="6 11" id="KW-0812">Transmembrane</keyword>
<dbReference type="Gene3D" id="6.10.340.10">
    <property type="match status" value="1"/>
</dbReference>
<dbReference type="AlphaFoldDB" id="A0AA49Q8E4"/>
<dbReference type="InterPro" id="IPR050428">
    <property type="entry name" value="TCS_sensor_his_kinase"/>
</dbReference>
<evidence type="ECO:0000256" key="4">
    <source>
        <dbReference type="ARBA" id="ARBA00022553"/>
    </source>
</evidence>
<keyword evidence="15" id="KW-0547">Nucleotide-binding</keyword>
<evidence type="ECO:0000256" key="1">
    <source>
        <dbReference type="ARBA" id="ARBA00000085"/>
    </source>
</evidence>
<evidence type="ECO:0000256" key="8">
    <source>
        <dbReference type="ARBA" id="ARBA00022989"/>
    </source>
</evidence>
<dbReference type="Gene3D" id="3.30.565.10">
    <property type="entry name" value="Histidine kinase-like ATPase, C-terminal domain"/>
    <property type="match status" value="1"/>
</dbReference>
<keyword evidence="8 11" id="KW-1133">Transmembrane helix</keyword>
<dbReference type="InterPro" id="IPR005467">
    <property type="entry name" value="His_kinase_dom"/>
</dbReference>
<dbReference type="PROSITE" id="PS50109">
    <property type="entry name" value="HIS_KIN"/>
    <property type="match status" value="1"/>
</dbReference>
<accession>A0AA49JW48</accession>
<dbReference type="RefSeq" id="WP_367885973.1">
    <property type="nucleotide sequence ID" value="NZ_CP130612.1"/>
</dbReference>
<dbReference type="InterPro" id="IPR036890">
    <property type="entry name" value="HATPase_C_sf"/>
</dbReference>
<dbReference type="CDD" id="cd00075">
    <property type="entry name" value="HATPase"/>
    <property type="match status" value="1"/>
</dbReference>
<dbReference type="CDD" id="cd06225">
    <property type="entry name" value="HAMP"/>
    <property type="match status" value="1"/>
</dbReference>
<organism evidence="15 16">
    <name type="scientific">Pseudogemmatithrix spongiicola</name>
    <dbReference type="NCBI Taxonomy" id="3062599"/>
    <lineage>
        <taxon>Bacteria</taxon>
        <taxon>Pseudomonadati</taxon>
        <taxon>Gemmatimonadota</taxon>
        <taxon>Gemmatimonadia</taxon>
        <taxon>Gemmatimonadales</taxon>
        <taxon>Gemmatimonadaceae</taxon>
        <taxon>Pseudogemmatithrix</taxon>
    </lineage>
</organism>
<dbReference type="InterPro" id="IPR036097">
    <property type="entry name" value="HisK_dim/P_sf"/>
</dbReference>
<name>A0AA49Q8E4_9BACT</name>